<dbReference type="STRING" id="1193713.GCA_001636315_01766"/>
<feature type="transmembrane region" description="Helical" evidence="8">
    <location>
        <begin position="147"/>
        <end position="167"/>
    </location>
</feature>
<evidence type="ECO:0000256" key="7">
    <source>
        <dbReference type="ARBA" id="ARBA00023136"/>
    </source>
</evidence>
<evidence type="ECO:0000313" key="10">
    <source>
        <dbReference type="Proteomes" id="UP000282892"/>
    </source>
</evidence>
<feature type="transmembrane region" description="Helical" evidence="8">
    <location>
        <begin position="40"/>
        <end position="61"/>
    </location>
</feature>
<evidence type="ECO:0000256" key="3">
    <source>
        <dbReference type="ARBA" id="ARBA00022448"/>
    </source>
</evidence>
<accession>A0A3Q9QWX5</accession>
<evidence type="ECO:0000256" key="1">
    <source>
        <dbReference type="ARBA" id="ARBA00004141"/>
    </source>
</evidence>
<keyword evidence="6 8" id="KW-1133">Transmembrane helix</keyword>
<name>A0A3Q9QWX5_9BACI</name>
<dbReference type="AlphaFoldDB" id="A0A3Q9QWX5"/>
<keyword evidence="5 8" id="KW-0812">Transmembrane</keyword>
<keyword evidence="10" id="KW-1185">Reference proteome</keyword>
<sequence length="371" mass="41134">MVNTVKISARQFAILVTLFSTGTAILIIPGAMSQAAEQDAWLGAFIGTCTSLLLVALYNLIGRKYPTLTIIEINETILGKWIGKPVSFSLIFFSFYASAISLSDVGNFVSTQLMPETPNAAIQIIFVLIVIMGIRLGLETLARSAEILFGLFVVLFIFGAIVVLPQAELKNIQPMFDSSNKHILKSIFIYISIFSLPLVVLLMIFPSCVQPSKKAGKSFYMGILLAGLCLNIMIVVTTMVLGPYLSAHQMYASYAVARMMKIGDFLQRVEAIIAGMWMISLYFKLSLYFYAVVIGLAQTLKLHDHRPLTLPIGMVLLIFSLIINPNVVITDTFNAEVWPVYALTYGFFLPLLLLTVHLVRSIIQRNNNQKK</sequence>
<evidence type="ECO:0000256" key="2">
    <source>
        <dbReference type="ARBA" id="ARBA00007998"/>
    </source>
</evidence>
<evidence type="ECO:0000256" key="6">
    <source>
        <dbReference type="ARBA" id="ARBA00022989"/>
    </source>
</evidence>
<organism evidence="9 10">
    <name type="scientific">Neobacillus mesonae</name>
    <dbReference type="NCBI Taxonomy" id="1193713"/>
    <lineage>
        <taxon>Bacteria</taxon>
        <taxon>Bacillati</taxon>
        <taxon>Bacillota</taxon>
        <taxon>Bacilli</taxon>
        <taxon>Bacillales</taxon>
        <taxon>Bacillaceae</taxon>
        <taxon>Neobacillus</taxon>
    </lineage>
</organism>
<proteinExistence type="inferred from homology"/>
<evidence type="ECO:0000313" key="9">
    <source>
        <dbReference type="EMBL" id="AZU64117.1"/>
    </source>
</evidence>
<feature type="transmembrane region" description="Helical" evidence="8">
    <location>
        <begin position="120"/>
        <end position="138"/>
    </location>
</feature>
<evidence type="ECO:0000256" key="8">
    <source>
        <dbReference type="SAM" id="Phobius"/>
    </source>
</evidence>
<feature type="transmembrane region" description="Helical" evidence="8">
    <location>
        <begin position="340"/>
        <end position="363"/>
    </location>
</feature>
<dbReference type="GO" id="GO:0016020">
    <property type="term" value="C:membrane"/>
    <property type="evidence" value="ECO:0007669"/>
    <property type="project" value="UniProtKB-SubCell"/>
</dbReference>
<dbReference type="EMBL" id="CP022572">
    <property type="protein sequence ID" value="AZU64117.1"/>
    <property type="molecule type" value="Genomic_DNA"/>
</dbReference>
<dbReference type="Pfam" id="PF03845">
    <property type="entry name" value="Spore_permease"/>
    <property type="match status" value="1"/>
</dbReference>
<gene>
    <name evidence="9" type="ORF">CHR53_24340</name>
</gene>
<keyword evidence="4" id="KW-0309">Germination</keyword>
<feature type="transmembrane region" description="Helical" evidence="8">
    <location>
        <begin position="81"/>
        <end position="100"/>
    </location>
</feature>
<reference evidence="9 10" key="1">
    <citation type="submission" date="2017-07" db="EMBL/GenBank/DDBJ databases">
        <title>The complete genome sequence of Bacillus mesonae strain H20-5, an efficient strain improving plant abiotic stress resistance.</title>
        <authorList>
            <person name="Kim S.Y."/>
            <person name="Song H."/>
            <person name="Sang M.K."/>
            <person name="Weon H.-Y."/>
            <person name="Song J."/>
        </authorList>
    </citation>
    <scope>NUCLEOTIDE SEQUENCE [LARGE SCALE GENOMIC DNA]</scope>
    <source>
        <strain evidence="9 10">H20-5</strain>
    </source>
</reference>
<dbReference type="NCBIfam" id="TIGR00912">
    <property type="entry name" value="2A0309"/>
    <property type="match status" value="1"/>
</dbReference>
<dbReference type="KEGG" id="nmk:CHR53_24340"/>
<feature type="transmembrane region" description="Helical" evidence="8">
    <location>
        <begin position="187"/>
        <end position="207"/>
    </location>
</feature>
<feature type="transmembrane region" description="Helical" evidence="8">
    <location>
        <begin position="271"/>
        <end position="296"/>
    </location>
</feature>
<feature type="transmembrane region" description="Helical" evidence="8">
    <location>
        <begin position="219"/>
        <end position="241"/>
    </location>
</feature>
<keyword evidence="7 8" id="KW-0472">Membrane</keyword>
<protein>
    <submittedName>
        <fullName evidence="9">Uncharacterized protein</fullName>
    </submittedName>
</protein>
<evidence type="ECO:0000256" key="4">
    <source>
        <dbReference type="ARBA" id="ARBA00022544"/>
    </source>
</evidence>
<dbReference type="PANTHER" id="PTHR34975:SF2">
    <property type="entry name" value="SPORE GERMINATION PROTEIN A2"/>
    <property type="match status" value="1"/>
</dbReference>
<dbReference type="PANTHER" id="PTHR34975">
    <property type="entry name" value="SPORE GERMINATION PROTEIN A2"/>
    <property type="match status" value="1"/>
</dbReference>
<comment type="similarity">
    <text evidence="2">Belongs to the amino acid-polyamine-organocation (APC) superfamily. Spore germination protein (SGP) (TC 2.A.3.9) family.</text>
</comment>
<feature type="transmembrane region" description="Helical" evidence="8">
    <location>
        <begin position="308"/>
        <end position="328"/>
    </location>
</feature>
<evidence type="ECO:0000256" key="5">
    <source>
        <dbReference type="ARBA" id="ARBA00022692"/>
    </source>
</evidence>
<feature type="transmembrane region" description="Helical" evidence="8">
    <location>
        <begin position="12"/>
        <end position="34"/>
    </location>
</feature>
<dbReference type="OrthoDB" id="2078716at2"/>
<comment type="subcellular location">
    <subcellularLocation>
        <location evidence="1">Membrane</location>
        <topology evidence="1">Multi-pass membrane protein</topology>
    </subcellularLocation>
</comment>
<dbReference type="GO" id="GO:0009847">
    <property type="term" value="P:spore germination"/>
    <property type="evidence" value="ECO:0007669"/>
    <property type="project" value="InterPro"/>
</dbReference>
<keyword evidence="3" id="KW-0813">Transport</keyword>
<dbReference type="Proteomes" id="UP000282892">
    <property type="component" value="Chromosome"/>
</dbReference>
<dbReference type="InterPro" id="IPR004761">
    <property type="entry name" value="Spore_GerAB"/>
</dbReference>